<evidence type="ECO:0000256" key="1">
    <source>
        <dbReference type="ARBA" id="ARBA00004123"/>
    </source>
</evidence>
<evidence type="ECO:0000256" key="2">
    <source>
        <dbReference type="ARBA" id="ARBA00009072"/>
    </source>
</evidence>
<feature type="region of interest" description="Disordered" evidence="4">
    <location>
        <begin position="1"/>
        <end position="30"/>
    </location>
</feature>
<name>A0ABR3GM59_9PEZI</name>
<evidence type="ECO:0000256" key="4">
    <source>
        <dbReference type="SAM" id="MobiDB-lite"/>
    </source>
</evidence>
<proteinExistence type="inferred from homology"/>
<feature type="region of interest" description="Disordered" evidence="4">
    <location>
        <begin position="436"/>
        <end position="457"/>
    </location>
</feature>
<dbReference type="InterPro" id="IPR019148">
    <property type="entry name" value="Nuclear_protein_DGCR14_ESS-2"/>
</dbReference>
<sequence length="457" mass="49014">MASDSQALVRKADMELMPPPPPAKRIKRPPKVLDEDTYTDALSEIIARDFFPGLLETKHQQEYLNALDSHDASWIASASRSLTEVMSTPRFRRRGTSFATPLYETPGATPHKSNPMAPAEDAPKPTHEKHISLDAFQAKYTSEDNASFNDLLDAQNEKKRSAYAFLWSGNRIPGFRAKAEQKRLSNRAAAEEAEGGPRPSIAWVDGRKAVPNTWKAEPRNTLMFAPEHSPPPPESHNAEKELPPKTVVYSNTRMPPPPLPGPPPSPSFSTVRDAIAGNPRLLPSESGVGAETPRVNGYSFVRDAPSPSPSDLGAPPLTWGSIVAISSTDTTPTPFKLAPTPRRELLHYRMVDRVAKGKRVINPTVGATAAAGGAATPNMTPLGGGGKGREIPRFQSTPVTLTPAGQRLWSNLTSSGQGGGVFGGKGVDVGGRMRWMPTPRAGGAATPRAISGSALKK</sequence>
<dbReference type="EMBL" id="JBBBZM010000040">
    <property type="protein sequence ID" value="KAL0636992.1"/>
    <property type="molecule type" value="Genomic_DNA"/>
</dbReference>
<feature type="region of interest" description="Disordered" evidence="4">
    <location>
        <begin position="100"/>
        <end position="126"/>
    </location>
</feature>
<comment type="subcellular location">
    <subcellularLocation>
        <location evidence="1">Nucleus</location>
    </subcellularLocation>
</comment>
<keyword evidence="6" id="KW-1185">Reference proteome</keyword>
<organism evidence="5 6">
    <name type="scientific">Discina gigas</name>
    <dbReference type="NCBI Taxonomy" id="1032678"/>
    <lineage>
        <taxon>Eukaryota</taxon>
        <taxon>Fungi</taxon>
        <taxon>Dikarya</taxon>
        <taxon>Ascomycota</taxon>
        <taxon>Pezizomycotina</taxon>
        <taxon>Pezizomycetes</taxon>
        <taxon>Pezizales</taxon>
        <taxon>Discinaceae</taxon>
        <taxon>Discina</taxon>
    </lineage>
</organism>
<evidence type="ECO:0000256" key="3">
    <source>
        <dbReference type="ARBA" id="ARBA00023242"/>
    </source>
</evidence>
<dbReference type="Proteomes" id="UP001447188">
    <property type="component" value="Unassembled WGS sequence"/>
</dbReference>
<comment type="caution">
    <text evidence="5">The sequence shown here is derived from an EMBL/GenBank/DDBJ whole genome shotgun (WGS) entry which is preliminary data.</text>
</comment>
<protein>
    <submittedName>
        <fullName evidence="5">Uncharacterized protein</fullName>
    </submittedName>
</protein>
<reference evidence="5 6" key="1">
    <citation type="submission" date="2024-02" db="EMBL/GenBank/DDBJ databases">
        <title>Discinaceae phylogenomics.</title>
        <authorList>
            <person name="Dirks A.C."/>
            <person name="James T.Y."/>
        </authorList>
    </citation>
    <scope>NUCLEOTIDE SEQUENCE [LARGE SCALE GENOMIC DNA]</scope>
    <source>
        <strain evidence="5 6">ACD0624</strain>
    </source>
</reference>
<keyword evidence="3" id="KW-0539">Nucleus</keyword>
<evidence type="ECO:0000313" key="5">
    <source>
        <dbReference type="EMBL" id="KAL0636992.1"/>
    </source>
</evidence>
<dbReference type="PANTHER" id="PTHR12940:SF0">
    <property type="entry name" value="SPLICING FACTOR ESS-2 HOMOLOG"/>
    <property type="match status" value="1"/>
</dbReference>
<accession>A0ABR3GM59</accession>
<dbReference type="Pfam" id="PF09751">
    <property type="entry name" value="Es2"/>
    <property type="match status" value="1"/>
</dbReference>
<evidence type="ECO:0000313" key="6">
    <source>
        <dbReference type="Proteomes" id="UP001447188"/>
    </source>
</evidence>
<dbReference type="PANTHER" id="PTHR12940">
    <property type="entry name" value="ES-2 PROTEIN - RELATED"/>
    <property type="match status" value="1"/>
</dbReference>
<gene>
    <name evidence="5" type="ORF">Q9L58_003974</name>
</gene>
<comment type="similarity">
    <text evidence="2">Belongs to the ESS2 family.</text>
</comment>